<dbReference type="AlphaFoldDB" id="A0A9N9GQF3"/>
<sequence length="847" mass="98115">MTHPLKFAFYELNSANSKLFPESERKKRGRPRNTSKELQKILQKIHKILKDEHSRPHYFYNTNPDVFQQAIISLENVFNKYKDVNVITKATDCLNFIVMIILKLDLSGKDNDWEKIVVDSLSLIEQDDIDQVMMGKLCLKLLSEILLNSSLSVDLRRTSADVINSLLTGCKENKKLLSQEKFFDVSKLAYSMISASDYELQLRHLEILFRLCPRMQDDRETFASRAFVIHEDMIQKFLAIAANDFLRDSRNFLNSLNDSNDGIFKTPKTIVVSQIKYNKFELYCPEGQDRFFVDFNKWTISTTIRSMEVNDSVENDVLEIKYSEMSTWDLQTGNSISNRENTIFIKFDNDVRNTLEMILTDRRVKKKTQSVGSLQPKPSSNNTAAAHDALSKSSELEKIDKSVNTNSQSYIAAYNTELSPEKNKSQHFESRIITSSTALSLSNSSNSNGSQSNSPTMNHQSLMQILKIDNVKRLNVFQPPKKRSKPLHLSVSKKQRTYKGYSVNEEIGEDTISNSVAEEEHQISQAKLSKRNTLHFFRNLDATNEEQEVSDDIIIIEQNNNTTKNINAKTYIYNANQKNVVGQTTRLHKGSNLTTNENIRDIEYRKRKIDVQDSSEDELENPKFSNIMKKNKLHKRQLKINKDEIPIKSEEEFWNPTSAEYNAEDEVIERMRAQFPIEIFRELAEKNLSIPKSNNEKKRVSFVERFKECSKALDSDDEDIKKRSEDVDIIDDSDVTPIDTECKIDKSGKYAQEKLDEEIKRLLQCIGETIFRHLRRQDVALFQVTRKIIVQNETSLTQGLETQFRNKHELLNKFKRNYVTISTAYQQMIKELKEGRKGFPSLEQVEN</sequence>
<evidence type="ECO:0000313" key="2">
    <source>
        <dbReference type="EMBL" id="CAG8622411.1"/>
    </source>
</evidence>
<keyword evidence="3" id="KW-1185">Reference proteome</keyword>
<proteinExistence type="predicted"/>
<name>A0A9N9GQF3_9GLOM</name>
<accession>A0A9N9GQF3</accession>
<dbReference type="InterPro" id="IPR058392">
    <property type="entry name" value="DUF8079"/>
</dbReference>
<protein>
    <submittedName>
        <fullName evidence="2">7500_t:CDS:1</fullName>
    </submittedName>
</protein>
<feature type="region of interest" description="Disordered" evidence="1">
    <location>
        <begin position="366"/>
        <end position="398"/>
    </location>
</feature>
<feature type="compositionally biased region" description="Polar residues" evidence="1">
    <location>
        <begin position="369"/>
        <end position="384"/>
    </location>
</feature>
<evidence type="ECO:0000256" key="1">
    <source>
        <dbReference type="SAM" id="MobiDB-lite"/>
    </source>
</evidence>
<evidence type="ECO:0000313" key="3">
    <source>
        <dbReference type="Proteomes" id="UP000789570"/>
    </source>
</evidence>
<dbReference type="Pfam" id="PF26290">
    <property type="entry name" value="DUF8079"/>
    <property type="match status" value="1"/>
</dbReference>
<organism evidence="2 3">
    <name type="scientific">Funneliformis caledonium</name>
    <dbReference type="NCBI Taxonomy" id="1117310"/>
    <lineage>
        <taxon>Eukaryota</taxon>
        <taxon>Fungi</taxon>
        <taxon>Fungi incertae sedis</taxon>
        <taxon>Mucoromycota</taxon>
        <taxon>Glomeromycotina</taxon>
        <taxon>Glomeromycetes</taxon>
        <taxon>Glomerales</taxon>
        <taxon>Glomeraceae</taxon>
        <taxon>Funneliformis</taxon>
    </lineage>
</organism>
<dbReference type="OrthoDB" id="2370407at2759"/>
<comment type="caution">
    <text evidence="2">The sequence shown here is derived from an EMBL/GenBank/DDBJ whole genome shotgun (WGS) entry which is preliminary data.</text>
</comment>
<dbReference type="Proteomes" id="UP000789570">
    <property type="component" value="Unassembled WGS sequence"/>
</dbReference>
<reference evidence="2" key="1">
    <citation type="submission" date="2021-06" db="EMBL/GenBank/DDBJ databases">
        <authorList>
            <person name="Kallberg Y."/>
            <person name="Tangrot J."/>
            <person name="Rosling A."/>
        </authorList>
    </citation>
    <scope>NUCLEOTIDE SEQUENCE</scope>
    <source>
        <strain evidence="2">UK204</strain>
    </source>
</reference>
<dbReference type="EMBL" id="CAJVPQ010003252">
    <property type="protein sequence ID" value="CAG8622411.1"/>
    <property type="molecule type" value="Genomic_DNA"/>
</dbReference>
<gene>
    <name evidence="2" type="ORF">FCALED_LOCUS9623</name>
</gene>
<dbReference type="SUPFAM" id="SSF48371">
    <property type="entry name" value="ARM repeat"/>
    <property type="match status" value="1"/>
</dbReference>
<dbReference type="InterPro" id="IPR016024">
    <property type="entry name" value="ARM-type_fold"/>
</dbReference>